<sequence>MGQRGCSFAQVLAHIKLRSIGRRTSKHSFIGESHLFGNHRRLHISPCEKNGMSDRSARVKVGQTSADLMDWHSPTRANHSL</sequence>
<protein>
    <submittedName>
        <fullName evidence="1">Uncharacterized protein</fullName>
    </submittedName>
</protein>
<dbReference type="Proteomes" id="UP000770717">
    <property type="component" value="Unassembled WGS sequence"/>
</dbReference>
<dbReference type="EMBL" id="WNTK01000005">
    <property type="protein sequence ID" value="KAG9484573.1"/>
    <property type="molecule type" value="Genomic_DNA"/>
</dbReference>
<dbReference type="AlphaFoldDB" id="A0A8J6FBN3"/>
<accession>A0A8J6FBN3</accession>
<reference evidence="1" key="1">
    <citation type="thesis" date="2020" institute="ProQuest LLC" country="789 East Eisenhower Parkway, Ann Arbor, MI, USA">
        <title>Comparative Genomics and Chromosome Evolution.</title>
        <authorList>
            <person name="Mudd A.B."/>
        </authorList>
    </citation>
    <scope>NUCLEOTIDE SEQUENCE</scope>
    <source>
        <strain evidence="1">HN-11 Male</strain>
        <tissue evidence="1">Kidney and liver</tissue>
    </source>
</reference>
<proteinExistence type="predicted"/>
<comment type="caution">
    <text evidence="1">The sequence shown here is derived from an EMBL/GenBank/DDBJ whole genome shotgun (WGS) entry which is preliminary data.</text>
</comment>
<name>A0A8J6FBN3_ELECQ</name>
<gene>
    <name evidence="1" type="ORF">GDO78_010124</name>
</gene>
<evidence type="ECO:0000313" key="2">
    <source>
        <dbReference type="Proteomes" id="UP000770717"/>
    </source>
</evidence>
<evidence type="ECO:0000313" key="1">
    <source>
        <dbReference type="EMBL" id="KAG9484573.1"/>
    </source>
</evidence>
<organism evidence="1 2">
    <name type="scientific">Eleutherodactylus coqui</name>
    <name type="common">Puerto Rican coqui</name>
    <dbReference type="NCBI Taxonomy" id="57060"/>
    <lineage>
        <taxon>Eukaryota</taxon>
        <taxon>Metazoa</taxon>
        <taxon>Chordata</taxon>
        <taxon>Craniata</taxon>
        <taxon>Vertebrata</taxon>
        <taxon>Euteleostomi</taxon>
        <taxon>Amphibia</taxon>
        <taxon>Batrachia</taxon>
        <taxon>Anura</taxon>
        <taxon>Neobatrachia</taxon>
        <taxon>Hyloidea</taxon>
        <taxon>Eleutherodactylidae</taxon>
        <taxon>Eleutherodactylinae</taxon>
        <taxon>Eleutherodactylus</taxon>
        <taxon>Eleutherodactylus</taxon>
    </lineage>
</organism>
<keyword evidence="2" id="KW-1185">Reference proteome</keyword>